<organism evidence="1 2">
    <name type="scientific">Eumeta variegata</name>
    <name type="common">Bagworm moth</name>
    <name type="synonym">Eumeta japonica</name>
    <dbReference type="NCBI Taxonomy" id="151549"/>
    <lineage>
        <taxon>Eukaryota</taxon>
        <taxon>Metazoa</taxon>
        <taxon>Ecdysozoa</taxon>
        <taxon>Arthropoda</taxon>
        <taxon>Hexapoda</taxon>
        <taxon>Insecta</taxon>
        <taxon>Pterygota</taxon>
        <taxon>Neoptera</taxon>
        <taxon>Endopterygota</taxon>
        <taxon>Lepidoptera</taxon>
        <taxon>Glossata</taxon>
        <taxon>Ditrysia</taxon>
        <taxon>Tineoidea</taxon>
        <taxon>Psychidae</taxon>
        <taxon>Oiketicinae</taxon>
        <taxon>Eumeta</taxon>
    </lineage>
</organism>
<comment type="caution">
    <text evidence="1">The sequence shown here is derived from an EMBL/GenBank/DDBJ whole genome shotgun (WGS) entry which is preliminary data.</text>
</comment>
<name>A0A4C1TDS4_EUMVA</name>
<sequence length="99" mass="11240">MIDFLEGEVLFMKNSFFKKRSQRKLNRNSPDGLTKNETCVVFDFPEKPESNQSGVAVENAKEFSDVSDFILNINNLEDLPLGNYKIATTTEKESTESLV</sequence>
<keyword evidence="2" id="KW-1185">Reference proteome</keyword>
<dbReference type="Proteomes" id="UP000299102">
    <property type="component" value="Unassembled WGS sequence"/>
</dbReference>
<protein>
    <submittedName>
        <fullName evidence="1">Uncharacterized protein</fullName>
    </submittedName>
</protein>
<reference evidence="1 2" key="1">
    <citation type="journal article" date="2019" name="Commun. Biol.">
        <title>The bagworm genome reveals a unique fibroin gene that provides high tensile strength.</title>
        <authorList>
            <person name="Kono N."/>
            <person name="Nakamura H."/>
            <person name="Ohtoshi R."/>
            <person name="Tomita M."/>
            <person name="Numata K."/>
            <person name="Arakawa K."/>
        </authorList>
    </citation>
    <scope>NUCLEOTIDE SEQUENCE [LARGE SCALE GENOMIC DNA]</scope>
</reference>
<evidence type="ECO:0000313" key="2">
    <source>
        <dbReference type="Proteomes" id="UP000299102"/>
    </source>
</evidence>
<dbReference type="OrthoDB" id="7434275at2759"/>
<dbReference type="AlphaFoldDB" id="A0A4C1TDS4"/>
<evidence type="ECO:0000313" key="1">
    <source>
        <dbReference type="EMBL" id="GBP12366.1"/>
    </source>
</evidence>
<accession>A0A4C1TDS4</accession>
<dbReference type="EMBL" id="BGZK01000051">
    <property type="protein sequence ID" value="GBP12366.1"/>
    <property type="molecule type" value="Genomic_DNA"/>
</dbReference>
<gene>
    <name evidence="1" type="ORF">EVAR_75796_1</name>
</gene>
<proteinExistence type="predicted"/>